<evidence type="ECO:0000313" key="2">
    <source>
        <dbReference type="Proteomes" id="UP000078576"/>
    </source>
</evidence>
<dbReference type="AlphaFoldDB" id="A0A194V1D6"/>
<protein>
    <submittedName>
        <fullName evidence="1">Uncharacterized protein</fullName>
    </submittedName>
</protein>
<keyword evidence="2" id="KW-1185">Reference proteome</keyword>
<accession>A0A194V1D6</accession>
<proteinExistence type="predicted"/>
<reference evidence="2" key="1">
    <citation type="submission" date="2014-12" db="EMBL/GenBank/DDBJ databases">
        <title>Genome Sequence of Valsa Canker Pathogens Uncovers a Specific Adaption of Colonization on Woody Bark.</title>
        <authorList>
            <person name="Yin Z."/>
            <person name="Liu H."/>
            <person name="Gao X."/>
            <person name="Li Z."/>
            <person name="Song N."/>
            <person name="Ke X."/>
            <person name="Dai Q."/>
            <person name="Wu Y."/>
            <person name="Sun Y."/>
            <person name="Xu J.-R."/>
            <person name="Kang Z.K."/>
            <person name="Wang L."/>
            <person name="Huang L."/>
        </authorList>
    </citation>
    <scope>NUCLEOTIDE SEQUENCE [LARGE SCALE GENOMIC DNA]</scope>
    <source>
        <strain evidence="2">SXYL134</strain>
    </source>
</reference>
<evidence type="ECO:0000313" key="1">
    <source>
        <dbReference type="EMBL" id="KUI57755.1"/>
    </source>
</evidence>
<gene>
    <name evidence="1" type="ORF">VP1G_10976</name>
</gene>
<dbReference type="EMBL" id="KN714704">
    <property type="protein sequence ID" value="KUI57755.1"/>
    <property type="molecule type" value="Genomic_DNA"/>
</dbReference>
<name>A0A194V1D6_CYTMA</name>
<organism evidence="1 2">
    <name type="scientific">Cytospora mali</name>
    <name type="common">Apple Valsa canker fungus</name>
    <name type="synonym">Valsa mali</name>
    <dbReference type="NCBI Taxonomy" id="578113"/>
    <lineage>
        <taxon>Eukaryota</taxon>
        <taxon>Fungi</taxon>
        <taxon>Dikarya</taxon>
        <taxon>Ascomycota</taxon>
        <taxon>Pezizomycotina</taxon>
        <taxon>Sordariomycetes</taxon>
        <taxon>Sordariomycetidae</taxon>
        <taxon>Diaporthales</taxon>
        <taxon>Cytosporaceae</taxon>
        <taxon>Cytospora</taxon>
    </lineage>
</organism>
<sequence length="101" mass="10869">MLCQRCMQSSLFVYVGLGWVIGVAVDLGQISTRGEEEPLKKTNIAETKADPIYDHTMVVAGHVDGMGGMVAGIMSARDQDSDIWGGLLLSVLNGRLEKMNA</sequence>
<dbReference type="Proteomes" id="UP000078576">
    <property type="component" value="Unassembled WGS sequence"/>
</dbReference>